<comment type="caution">
    <text evidence="1">The sequence shown here is derived from an EMBL/GenBank/DDBJ whole genome shotgun (WGS) entry which is preliminary data.</text>
</comment>
<protein>
    <submittedName>
        <fullName evidence="1">DUF2589 domain-containing protein</fullName>
    </submittedName>
</protein>
<keyword evidence="2" id="KW-1185">Reference proteome</keyword>
<name>A0ABS5TTJ2_9ACTN</name>
<gene>
    <name evidence="1" type="ORF">KIH74_34620</name>
</gene>
<dbReference type="RefSeq" id="WP_214160671.1">
    <property type="nucleotide sequence ID" value="NZ_JAHBAY010000024.1"/>
</dbReference>
<dbReference type="Pfam" id="PF11655">
    <property type="entry name" value="DUF2589"/>
    <property type="match status" value="1"/>
</dbReference>
<proteinExistence type="predicted"/>
<evidence type="ECO:0000313" key="2">
    <source>
        <dbReference type="Proteomes" id="UP001197247"/>
    </source>
</evidence>
<evidence type="ECO:0000313" key="1">
    <source>
        <dbReference type="EMBL" id="MBT0774131.1"/>
    </source>
</evidence>
<accession>A0ABS5TTJ2</accession>
<dbReference type="EMBL" id="JAHBAY010000024">
    <property type="protein sequence ID" value="MBT0774131.1"/>
    <property type="molecule type" value="Genomic_DNA"/>
</dbReference>
<dbReference type="InterPro" id="IPR024510">
    <property type="entry name" value="DUF2589"/>
</dbReference>
<reference evidence="1 2" key="1">
    <citation type="submission" date="2021-05" db="EMBL/GenBank/DDBJ databases">
        <title>Kineosporia and Streptomyces sp. nov. two new marine actinobacteria isolated from Coral.</title>
        <authorList>
            <person name="Buangrab K."/>
            <person name="Sutthacheep M."/>
            <person name="Yeemin T."/>
            <person name="Harunari E."/>
            <person name="Igarashi Y."/>
            <person name="Kanchanasin P."/>
            <person name="Tanasupawat S."/>
            <person name="Phongsopitanun W."/>
        </authorList>
    </citation>
    <scope>NUCLEOTIDE SEQUENCE [LARGE SCALE GENOMIC DNA]</scope>
    <source>
        <strain evidence="1 2">J2-2</strain>
    </source>
</reference>
<organism evidence="1 2">
    <name type="scientific">Kineosporia corallincola</name>
    <dbReference type="NCBI Taxonomy" id="2835133"/>
    <lineage>
        <taxon>Bacteria</taxon>
        <taxon>Bacillati</taxon>
        <taxon>Actinomycetota</taxon>
        <taxon>Actinomycetes</taxon>
        <taxon>Kineosporiales</taxon>
        <taxon>Kineosporiaceae</taxon>
        <taxon>Kineosporia</taxon>
    </lineage>
</organism>
<dbReference type="Proteomes" id="UP001197247">
    <property type="component" value="Unassembled WGS sequence"/>
</dbReference>
<sequence length="204" mass="21683">MPDIPAELNSLDFGTLIGGPLMAVVQAQSVAAKNTVDFINSVGFTSTTDTSNNPITVPRTTTFTFERPVHIPDPNPANTPQGGTAPVISTTEKVTLSVPFLTMVPIPYIRIEETTVDFNAKITSLQASTSSNQTNMSANLNAKFGWGPVSASLNASVSNQSQSSSQDRTTRTYSMAVHVRAVQAEVPGGTERILNLLEESITAK</sequence>